<dbReference type="STRING" id="330214.NIDE3243"/>
<sequence>MNTGEIAQAHGAKPLISHPAAKAACGTRIVTAEGTGIPLDRTDQAAKLHTDKRTDYDIVGDEDRP</sequence>
<organism evidence="1 2">
    <name type="scientific">Nitrospira defluvii</name>
    <dbReference type="NCBI Taxonomy" id="330214"/>
    <lineage>
        <taxon>Bacteria</taxon>
        <taxon>Pseudomonadati</taxon>
        <taxon>Nitrospirota</taxon>
        <taxon>Nitrospiria</taxon>
        <taxon>Nitrospirales</taxon>
        <taxon>Nitrospiraceae</taxon>
        <taxon>Nitrospira</taxon>
    </lineage>
</organism>
<dbReference type="Proteomes" id="UP000001660">
    <property type="component" value="Chromosome"/>
</dbReference>
<dbReference type="HOGENOM" id="CLU_2841644_0_0_0"/>
<dbReference type="EMBL" id="FP929003">
    <property type="protein sequence ID" value="CBK42934.1"/>
    <property type="molecule type" value="Genomic_DNA"/>
</dbReference>
<keyword evidence="2" id="KW-1185">Reference proteome</keyword>
<accession>D8PI47</accession>
<proteinExistence type="predicted"/>
<reference evidence="1 2" key="1">
    <citation type="journal article" date="2010" name="Proc. Natl. Acad. Sci. U.S.A.">
        <title>A Nitrospira metagenome illuminates the physiology and evolution of globally important nitrite-oxidizing bacteria.</title>
        <authorList>
            <person name="Lucker S."/>
            <person name="Wagner M."/>
            <person name="Maixner F."/>
            <person name="Pelletier E."/>
            <person name="Koch H."/>
            <person name="Vacherie B."/>
            <person name="Rattei T."/>
            <person name="Sinninghe Damste J."/>
            <person name="Spieck E."/>
            <person name="Le Paslier D."/>
            <person name="Daims H."/>
        </authorList>
    </citation>
    <scope>NUCLEOTIDE SEQUENCE [LARGE SCALE GENOMIC DNA]</scope>
</reference>
<gene>
    <name evidence="1" type="ORF">NIDE3243</name>
</gene>
<protein>
    <submittedName>
        <fullName evidence="1">Uncharacterized protein</fullName>
    </submittedName>
</protein>
<evidence type="ECO:0000313" key="2">
    <source>
        <dbReference type="Proteomes" id="UP000001660"/>
    </source>
</evidence>
<dbReference type="KEGG" id="nde:NIDE3243"/>
<evidence type="ECO:0000313" key="1">
    <source>
        <dbReference type="EMBL" id="CBK42934.1"/>
    </source>
</evidence>
<dbReference type="AlphaFoldDB" id="D8PI47"/>
<name>D8PI47_9BACT</name>